<organism evidence="6 7">
    <name type="scientific">Candidatus Onthocola gallistercoris</name>
    <dbReference type="NCBI Taxonomy" id="2840876"/>
    <lineage>
        <taxon>Bacteria</taxon>
        <taxon>Bacillati</taxon>
        <taxon>Bacillota</taxon>
        <taxon>Bacilli</taxon>
        <taxon>Candidatus Onthocola</taxon>
    </lineage>
</organism>
<evidence type="ECO:0000259" key="5">
    <source>
        <dbReference type="PROSITE" id="PS51918"/>
    </source>
</evidence>
<dbReference type="SFLD" id="SFLDS00029">
    <property type="entry name" value="Radical_SAM"/>
    <property type="match status" value="1"/>
</dbReference>
<comment type="caution">
    <text evidence="6">The sequence shown here is derived from an EMBL/GenBank/DDBJ whole genome shotgun (WGS) entry which is preliminary data.</text>
</comment>
<keyword evidence="3" id="KW-0408">Iron</keyword>
<gene>
    <name evidence="6" type="ORF">IAB63_03015</name>
</gene>
<evidence type="ECO:0000256" key="2">
    <source>
        <dbReference type="ARBA" id="ARBA00022723"/>
    </source>
</evidence>
<dbReference type="GO" id="GO:0051536">
    <property type="term" value="F:iron-sulfur cluster binding"/>
    <property type="evidence" value="ECO:0007669"/>
    <property type="project" value="UniProtKB-KW"/>
</dbReference>
<dbReference type="SUPFAM" id="SSF102114">
    <property type="entry name" value="Radical SAM enzymes"/>
    <property type="match status" value="1"/>
</dbReference>
<dbReference type="CDD" id="cd01335">
    <property type="entry name" value="Radical_SAM"/>
    <property type="match status" value="1"/>
</dbReference>
<dbReference type="AlphaFoldDB" id="A0A9D1KWB1"/>
<dbReference type="SFLD" id="SFLDG01067">
    <property type="entry name" value="SPASM/twitch_domain_containing"/>
    <property type="match status" value="1"/>
</dbReference>
<dbReference type="Proteomes" id="UP000824164">
    <property type="component" value="Unassembled WGS sequence"/>
</dbReference>
<reference evidence="6" key="2">
    <citation type="journal article" date="2021" name="PeerJ">
        <title>Extensive microbial diversity within the chicken gut microbiome revealed by metagenomics and culture.</title>
        <authorList>
            <person name="Gilroy R."/>
            <person name="Ravi A."/>
            <person name="Getino M."/>
            <person name="Pursley I."/>
            <person name="Horton D.L."/>
            <person name="Alikhan N.F."/>
            <person name="Baker D."/>
            <person name="Gharbi K."/>
            <person name="Hall N."/>
            <person name="Watson M."/>
            <person name="Adriaenssens E.M."/>
            <person name="Foster-Nyarko E."/>
            <person name="Jarju S."/>
            <person name="Secka A."/>
            <person name="Antonio M."/>
            <person name="Oren A."/>
            <person name="Chaudhuri R.R."/>
            <person name="La Ragione R."/>
            <person name="Hildebrand F."/>
            <person name="Pallen M.J."/>
        </authorList>
    </citation>
    <scope>NUCLEOTIDE SEQUENCE</scope>
    <source>
        <strain evidence="6">CHK187-14744</strain>
    </source>
</reference>
<protein>
    <submittedName>
        <fullName evidence="6">Radical SAM protein</fullName>
    </submittedName>
</protein>
<dbReference type="PANTHER" id="PTHR43524">
    <property type="entry name" value="RADICAL SAM SUPERFAMILY PROTEIN"/>
    <property type="match status" value="1"/>
</dbReference>
<dbReference type="GO" id="GO:0046872">
    <property type="term" value="F:metal ion binding"/>
    <property type="evidence" value="ECO:0007669"/>
    <property type="project" value="UniProtKB-KW"/>
</dbReference>
<evidence type="ECO:0000256" key="4">
    <source>
        <dbReference type="ARBA" id="ARBA00023014"/>
    </source>
</evidence>
<dbReference type="Gene3D" id="3.20.20.70">
    <property type="entry name" value="Aldolase class I"/>
    <property type="match status" value="1"/>
</dbReference>
<dbReference type="PANTHER" id="PTHR43524:SF1">
    <property type="entry name" value="RADICAL SAM SUPERFAMILY PROTEIN"/>
    <property type="match status" value="1"/>
</dbReference>
<dbReference type="PROSITE" id="PS51918">
    <property type="entry name" value="RADICAL_SAM"/>
    <property type="match status" value="1"/>
</dbReference>
<evidence type="ECO:0000256" key="1">
    <source>
        <dbReference type="ARBA" id="ARBA00022691"/>
    </source>
</evidence>
<dbReference type="CDD" id="cd21128">
    <property type="entry name" value="SPASM_rSAM"/>
    <property type="match status" value="1"/>
</dbReference>
<evidence type="ECO:0000313" key="6">
    <source>
        <dbReference type="EMBL" id="HIU02208.1"/>
    </source>
</evidence>
<sequence length="449" mass="51899">MGRSIKEKMQEFAVNQALNYLGSDPEENIPKLMAMVDRFMPDDWYASQRNAIRKAIEEKNNWYQLILRMYELDEGVRKTFFRNFITNASLKGSAIQKESEEKYHCNIPWAILLDPTTACNLNCTGCWAAEYGHQFNLSLGTIDSIIRQGKELGTYMYIYTGGEPTVRKKDIIKICEMHPDCEFLAFTNGTLIDEEFCQDMLRVKNFVPAISLEGFEKANDGRRGSGVYQKVRRAMDLMKSHKLPFGISACYTSQNFEDISSEAFYDMMIESGALFVWYFHYMPVGKGAVTELLPTPEQREEMYHRIRHFRETKPIFGMDFQNDGEYVGGCIAGGRRYLHINAKGDVEPCVFIHYSNVNIHDCSLLDALRSPIFMAYHEQQPFNGNHLRPCPMLENPERLRQMVKETKAVNTDYQDPESVDELCDKCEPYAANWKPTADKLWTTIDKMQQ</sequence>
<reference evidence="6" key="1">
    <citation type="submission" date="2020-10" db="EMBL/GenBank/DDBJ databases">
        <authorList>
            <person name="Gilroy R."/>
        </authorList>
    </citation>
    <scope>NUCLEOTIDE SEQUENCE</scope>
    <source>
        <strain evidence="6">CHK187-14744</strain>
    </source>
</reference>
<dbReference type="InterPro" id="IPR007197">
    <property type="entry name" value="rSAM"/>
</dbReference>
<keyword evidence="2" id="KW-0479">Metal-binding</keyword>
<feature type="domain" description="Radical SAM core" evidence="5">
    <location>
        <begin position="105"/>
        <end position="319"/>
    </location>
</feature>
<dbReference type="EMBL" id="DVLT01000019">
    <property type="protein sequence ID" value="HIU02208.1"/>
    <property type="molecule type" value="Genomic_DNA"/>
</dbReference>
<keyword evidence="1" id="KW-0949">S-adenosyl-L-methionine</keyword>
<accession>A0A9D1KWB1</accession>
<name>A0A9D1KWB1_9FIRM</name>
<dbReference type="InterPro" id="IPR013785">
    <property type="entry name" value="Aldolase_TIM"/>
</dbReference>
<dbReference type="GO" id="GO:0003824">
    <property type="term" value="F:catalytic activity"/>
    <property type="evidence" value="ECO:0007669"/>
    <property type="project" value="InterPro"/>
</dbReference>
<keyword evidence="4" id="KW-0411">Iron-sulfur</keyword>
<dbReference type="InterPro" id="IPR058240">
    <property type="entry name" value="rSAM_sf"/>
</dbReference>
<evidence type="ECO:0000256" key="3">
    <source>
        <dbReference type="ARBA" id="ARBA00023004"/>
    </source>
</evidence>
<dbReference type="Pfam" id="PF04055">
    <property type="entry name" value="Radical_SAM"/>
    <property type="match status" value="1"/>
</dbReference>
<proteinExistence type="predicted"/>
<evidence type="ECO:0000313" key="7">
    <source>
        <dbReference type="Proteomes" id="UP000824164"/>
    </source>
</evidence>